<accession>A0AAP8QGR1</accession>
<evidence type="ECO:0000313" key="2">
    <source>
        <dbReference type="Proteomes" id="UP000239759"/>
    </source>
</evidence>
<dbReference type="EMBL" id="PRKQ01000001">
    <property type="protein sequence ID" value="PPB12907.1"/>
    <property type="molecule type" value="Genomic_DNA"/>
</dbReference>
<protein>
    <submittedName>
        <fullName evidence="1">Uncharacterized protein</fullName>
    </submittedName>
</protein>
<dbReference type="AlphaFoldDB" id="A0AAP8QGR1"/>
<sequence length="100" mass="11513">MSSETTKKLCELKTLLNNLLPNELFIRVSEEEAILPIKTILEKQEVTIDEAMRLYLEGQKIVIDVPNVGSQVFCKEFGKQKFLDFTIEEIANAKWVLIIK</sequence>
<organism evidence="1 2">
    <name type="scientific">Brevibacillus laterosporus</name>
    <name type="common">Bacillus laterosporus</name>
    <dbReference type="NCBI Taxonomy" id="1465"/>
    <lineage>
        <taxon>Bacteria</taxon>
        <taxon>Bacillati</taxon>
        <taxon>Bacillota</taxon>
        <taxon>Bacilli</taxon>
        <taxon>Bacillales</taxon>
        <taxon>Paenibacillaceae</taxon>
        <taxon>Brevibacillus</taxon>
    </lineage>
</organism>
<evidence type="ECO:0000313" key="1">
    <source>
        <dbReference type="EMBL" id="PPB12907.1"/>
    </source>
</evidence>
<dbReference type="RefSeq" id="WP_104030308.1">
    <property type="nucleotide sequence ID" value="NZ_PRKQ01000001.1"/>
</dbReference>
<dbReference type="Proteomes" id="UP000239759">
    <property type="component" value="Unassembled WGS sequence"/>
</dbReference>
<reference evidence="1 2" key="1">
    <citation type="submission" date="2018-02" db="EMBL/GenBank/DDBJ databases">
        <title>Comparative analysis of genomes of three Brevibacillus laterosporus strains producers of potent antimicrobials isolated from silage.</title>
        <authorList>
            <person name="Kojic M."/>
            <person name="Miljkovic M."/>
            <person name="Studholme D."/>
            <person name="Filipic B."/>
        </authorList>
    </citation>
    <scope>NUCLEOTIDE SEQUENCE [LARGE SCALE GENOMIC DNA]</scope>
    <source>
        <strain evidence="1 2">BGSP11</strain>
    </source>
</reference>
<gene>
    <name evidence="1" type="ORF">C4A77_00540</name>
</gene>
<proteinExistence type="predicted"/>
<comment type="caution">
    <text evidence="1">The sequence shown here is derived from an EMBL/GenBank/DDBJ whole genome shotgun (WGS) entry which is preliminary data.</text>
</comment>
<name>A0AAP8QGR1_BRELA</name>